<feature type="region of interest" description="Disordered" evidence="1">
    <location>
        <begin position="1"/>
        <end position="28"/>
    </location>
</feature>
<gene>
    <name evidence="2" type="ORF">B0A52_02904</name>
</gene>
<proteinExistence type="predicted"/>
<feature type="compositionally biased region" description="Polar residues" evidence="1">
    <location>
        <begin position="1"/>
        <end position="10"/>
    </location>
</feature>
<reference evidence="2 3" key="1">
    <citation type="submission" date="2017-03" db="EMBL/GenBank/DDBJ databases">
        <title>Genomes of endolithic fungi from Antarctica.</title>
        <authorList>
            <person name="Coleine C."/>
            <person name="Masonjones S."/>
            <person name="Stajich J.E."/>
        </authorList>
    </citation>
    <scope>NUCLEOTIDE SEQUENCE [LARGE SCALE GENOMIC DNA]</scope>
    <source>
        <strain evidence="2 3">CCFEE 6314</strain>
    </source>
</reference>
<evidence type="ECO:0000313" key="3">
    <source>
        <dbReference type="Proteomes" id="UP000288859"/>
    </source>
</evidence>
<dbReference type="AlphaFoldDB" id="A0A438NDZ8"/>
<protein>
    <submittedName>
        <fullName evidence="2">Uncharacterized protein</fullName>
    </submittedName>
</protein>
<dbReference type="EMBL" id="NAJM01000006">
    <property type="protein sequence ID" value="RVX74014.1"/>
    <property type="molecule type" value="Genomic_DNA"/>
</dbReference>
<sequence length="91" mass="10311">MYTNSTTRTNGEGRAESTQKSLLPTHAARKKERDVYFLQAYRHRRPQLTQGPCLADAKGAFTRAPTPINAFISAIKEEEEEEEEEADKLLT</sequence>
<organism evidence="2 3">
    <name type="scientific">Exophiala mesophila</name>
    <name type="common">Black yeast-like fungus</name>
    <dbReference type="NCBI Taxonomy" id="212818"/>
    <lineage>
        <taxon>Eukaryota</taxon>
        <taxon>Fungi</taxon>
        <taxon>Dikarya</taxon>
        <taxon>Ascomycota</taxon>
        <taxon>Pezizomycotina</taxon>
        <taxon>Eurotiomycetes</taxon>
        <taxon>Chaetothyriomycetidae</taxon>
        <taxon>Chaetothyriales</taxon>
        <taxon>Herpotrichiellaceae</taxon>
        <taxon>Exophiala</taxon>
    </lineage>
</organism>
<name>A0A438NDZ8_EXOME</name>
<evidence type="ECO:0000313" key="2">
    <source>
        <dbReference type="EMBL" id="RVX74014.1"/>
    </source>
</evidence>
<dbReference type="Proteomes" id="UP000288859">
    <property type="component" value="Unassembled WGS sequence"/>
</dbReference>
<evidence type="ECO:0000256" key="1">
    <source>
        <dbReference type="SAM" id="MobiDB-lite"/>
    </source>
</evidence>
<accession>A0A438NDZ8</accession>
<comment type="caution">
    <text evidence="2">The sequence shown here is derived from an EMBL/GenBank/DDBJ whole genome shotgun (WGS) entry which is preliminary data.</text>
</comment>